<sequence>MRRKPLISVISILVTIGILISVSSIWKHKTTELSAQIKYDLEISSRMTVKNVKKVVNTEANLGGTYLEPDIYGVPTNPGTGMLRYYLDDKLHRTLNVPYQLITANIYSQANPSTHSVIAYTSSTVKVPILFGINTQITEKYQFPDPVKKLK</sequence>
<organism evidence="2 3">
    <name type="scientific">Alicyclobacillus fodiniaquatilis</name>
    <dbReference type="NCBI Taxonomy" id="1661150"/>
    <lineage>
        <taxon>Bacteria</taxon>
        <taxon>Bacillati</taxon>
        <taxon>Bacillota</taxon>
        <taxon>Bacilli</taxon>
        <taxon>Bacillales</taxon>
        <taxon>Alicyclobacillaceae</taxon>
        <taxon>Alicyclobacillus</taxon>
    </lineage>
</organism>
<keyword evidence="1" id="KW-1133">Transmembrane helix</keyword>
<evidence type="ECO:0000313" key="3">
    <source>
        <dbReference type="Proteomes" id="UP001597079"/>
    </source>
</evidence>
<name>A0ABW4JIX7_9BACL</name>
<feature type="transmembrane region" description="Helical" evidence="1">
    <location>
        <begin position="6"/>
        <end position="26"/>
    </location>
</feature>
<dbReference type="Proteomes" id="UP001597079">
    <property type="component" value="Unassembled WGS sequence"/>
</dbReference>
<evidence type="ECO:0000256" key="1">
    <source>
        <dbReference type="SAM" id="Phobius"/>
    </source>
</evidence>
<comment type="caution">
    <text evidence="2">The sequence shown here is derived from an EMBL/GenBank/DDBJ whole genome shotgun (WGS) entry which is preliminary data.</text>
</comment>
<proteinExistence type="predicted"/>
<protein>
    <submittedName>
        <fullName evidence="2">Uncharacterized protein</fullName>
    </submittedName>
</protein>
<keyword evidence="1" id="KW-0472">Membrane</keyword>
<evidence type="ECO:0000313" key="2">
    <source>
        <dbReference type="EMBL" id="MFD1675759.1"/>
    </source>
</evidence>
<dbReference type="RefSeq" id="WP_377943641.1">
    <property type="nucleotide sequence ID" value="NZ_JBHUCX010000035.1"/>
</dbReference>
<dbReference type="EMBL" id="JBHUCX010000035">
    <property type="protein sequence ID" value="MFD1675759.1"/>
    <property type="molecule type" value="Genomic_DNA"/>
</dbReference>
<keyword evidence="3" id="KW-1185">Reference proteome</keyword>
<accession>A0ABW4JIX7</accession>
<gene>
    <name evidence="2" type="ORF">ACFSB2_13740</name>
</gene>
<reference evidence="3" key="1">
    <citation type="journal article" date="2019" name="Int. J. Syst. Evol. Microbiol.">
        <title>The Global Catalogue of Microorganisms (GCM) 10K type strain sequencing project: providing services to taxonomists for standard genome sequencing and annotation.</title>
        <authorList>
            <consortium name="The Broad Institute Genomics Platform"/>
            <consortium name="The Broad Institute Genome Sequencing Center for Infectious Disease"/>
            <person name="Wu L."/>
            <person name="Ma J."/>
        </authorList>
    </citation>
    <scope>NUCLEOTIDE SEQUENCE [LARGE SCALE GENOMIC DNA]</scope>
    <source>
        <strain evidence="3">CGMCC 1.12286</strain>
    </source>
</reference>
<keyword evidence="1" id="KW-0812">Transmembrane</keyword>